<dbReference type="GO" id="GO:1990918">
    <property type="term" value="P:double-strand break repair involved in meiotic recombination"/>
    <property type="evidence" value="ECO:0007669"/>
    <property type="project" value="TreeGrafter"/>
</dbReference>
<evidence type="ECO:0000259" key="12">
    <source>
        <dbReference type="PROSITE" id="PS51193"/>
    </source>
</evidence>
<evidence type="ECO:0000256" key="10">
    <source>
        <dbReference type="ARBA" id="ARBA00048954"/>
    </source>
</evidence>
<dbReference type="PANTHER" id="PTHR11472">
    <property type="entry name" value="DNA REPAIR DEAD HELICASE RAD3/XP-D SUBFAMILY MEMBER"/>
    <property type="match status" value="1"/>
</dbReference>
<dbReference type="InterPro" id="IPR006554">
    <property type="entry name" value="Helicase-like_DEXD_c2"/>
</dbReference>
<dbReference type="GO" id="GO:0043139">
    <property type="term" value="F:5'-3' DNA helicase activity"/>
    <property type="evidence" value="ECO:0007669"/>
    <property type="project" value="UniProtKB-EC"/>
</dbReference>
<reference evidence="15 16" key="1">
    <citation type="journal article" date="2018" name="Nat. Microbiol.">
        <title>Leveraging single-cell genomics to expand the fungal tree of life.</title>
        <authorList>
            <person name="Ahrendt S.R."/>
            <person name="Quandt C.A."/>
            <person name="Ciobanu D."/>
            <person name="Clum A."/>
            <person name="Salamov A."/>
            <person name="Andreopoulos B."/>
            <person name="Cheng J.F."/>
            <person name="Woyke T."/>
            <person name="Pelin A."/>
            <person name="Henrissat B."/>
            <person name="Reynolds N.K."/>
            <person name="Benny G.L."/>
            <person name="Smith M.E."/>
            <person name="James T.Y."/>
            <person name="Grigoriev I.V."/>
        </authorList>
    </citation>
    <scope>NUCLEOTIDE SEQUENCE [LARGE SCALE GENOMIC DNA]</scope>
    <source>
        <strain evidence="15 16">ATCC 52028</strain>
    </source>
</reference>
<dbReference type="Pfam" id="PF06733">
    <property type="entry name" value="DEAD_2"/>
    <property type="match status" value="1"/>
</dbReference>
<evidence type="ECO:0000256" key="4">
    <source>
        <dbReference type="ARBA" id="ARBA00022806"/>
    </source>
</evidence>
<evidence type="ECO:0000256" key="3">
    <source>
        <dbReference type="ARBA" id="ARBA00022801"/>
    </source>
</evidence>
<dbReference type="CDD" id="cd18788">
    <property type="entry name" value="SF2_C_XPD"/>
    <property type="match status" value="1"/>
</dbReference>
<comment type="catalytic activity">
    <reaction evidence="10">
        <text>ATP + H2O = ADP + phosphate + H(+)</text>
        <dbReference type="Rhea" id="RHEA:13065"/>
        <dbReference type="ChEBI" id="CHEBI:15377"/>
        <dbReference type="ChEBI" id="CHEBI:15378"/>
        <dbReference type="ChEBI" id="CHEBI:30616"/>
        <dbReference type="ChEBI" id="CHEBI:43474"/>
        <dbReference type="ChEBI" id="CHEBI:456216"/>
        <dbReference type="EC" id="5.6.2.3"/>
    </reaction>
</comment>
<dbReference type="GO" id="GO:0016818">
    <property type="term" value="F:hydrolase activity, acting on acid anhydrides, in phosphorus-containing anhydrides"/>
    <property type="evidence" value="ECO:0007669"/>
    <property type="project" value="InterPro"/>
</dbReference>
<proteinExistence type="predicted"/>
<dbReference type="EMBL" id="ML009184">
    <property type="protein sequence ID" value="RKO97718.1"/>
    <property type="molecule type" value="Genomic_DNA"/>
</dbReference>
<dbReference type="GO" id="GO:0005524">
    <property type="term" value="F:ATP binding"/>
    <property type="evidence" value="ECO:0007669"/>
    <property type="project" value="UniProtKB-KW"/>
</dbReference>
<keyword evidence="7" id="KW-0411">Iron-sulfur</keyword>
<reference evidence="14" key="2">
    <citation type="submission" date="2018-04" db="EMBL/GenBank/DDBJ databases">
        <title>Leveraging single-cell genomics to expand the Fungal Tree of Life.</title>
        <authorList>
            <consortium name="DOE Joint Genome Institute"/>
            <person name="Ahrendt S.R."/>
            <person name="Quandt C.A."/>
            <person name="Ciobanu D."/>
            <person name="Clum A."/>
            <person name="Salamov A."/>
            <person name="Andreopoulos B."/>
            <person name="Cheng J.-F."/>
            <person name="Woyke T."/>
            <person name="Pelin A."/>
            <person name="Henrissat B."/>
            <person name="Benny G.L."/>
            <person name="Smith M.E."/>
            <person name="James T.Y."/>
            <person name="Grigoriev I.V."/>
        </authorList>
    </citation>
    <scope>NUCLEOTIDE SEQUENCE</scope>
    <source>
        <strain evidence="14">ATCC 52028</strain>
    </source>
</reference>
<dbReference type="SMART" id="SM00491">
    <property type="entry name" value="HELICc2"/>
    <property type="match status" value="1"/>
</dbReference>
<dbReference type="SUPFAM" id="SSF52540">
    <property type="entry name" value="P-loop containing nucleoside triphosphate hydrolases"/>
    <property type="match status" value="1"/>
</dbReference>
<evidence type="ECO:0000313" key="13">
    <source>
        <dbReference type="EMBL" id="RKO97718.1"/>
    </source>
</evidence>
<sequence length="695" mass="76637">MTHCVQAMKRGESMLLESPTGTGKTICLLSAIVAWQRHITLHPEDRPDAAQPRAPQAAAEDGETLLTQADPQALVFFTSRTQKQIKQAMRELRRLRLSDTSVTMLGSKEHLCIHPKISKKPNRAEACDVLLKKGQCAYLMRLKRSLNQAALQTWQGEEAPANGDDAPSSTGANTLNLEGIMDMEDLLTVGRQKRCCPYYLSRELAKTAAIVFSPYQYILNPMIREATDIRLDGAVVILDEAHNVEEACTEAASVELSENSMDFIQTSLLPLSYPDHPLEPHQACKLIIHVIRRLLAFMTAFDAGKMSGDHRMRICVWADGLIGPALSEMGLDRPTFTNLQRAVALLHQLSAATPPRPARDSSGGGRHKAPAPAAAGALETLLDIVSSSSFLVLKHFIYASGAPGKRKRGPHGQWRWSIALWCLNPGVVFRPIAQMSHSILLASGTLTPMASFASELSHTFHHVVQAPHVIRPAQLWAGLISVGPRKLSLTAKYSDQQQHTFQDELGYAIGRIAQKIPQGVLVFLPSYHMLDTLVARWTVTGCMAALRQVKQVFQEQAGPGQAASMDALLSEYTSAACDPRSSGALLLCVYRGRLSEGIDFTDGMARGVIAVGIPYPNVHDRRGKEKRSYNDRNPALLSGSNYYECLAFRAYNQALGRCIRHRDDWGAMILLDGRLQSDQRRAKISLWIRGSLRTY</sequence>
<evidence type="ECO:0000256" key="2">
    <source>
        <dbReference type="ARBA" id="ARBA00022741"/>
    </source>
</evidence>
<keyword evidence="5" id="KW-0067">ATP-binding</keyword>
<protein>
    <recommendedName>
        <fullName evidence="9">DNA 5'-3' helicase</fullName>
        <ecNumber evidence="9">5.6.2.3</ecNumber>
    </recommendedName>
</protein>
<dbReference type="AlphaFoldDB" id="A0A4P9X3Z1"/>
<evidence type="ECO:0000256" key="5">
    <source>
        <dbReference type="ARBA" id="ARBA00022840"/>
    </source>
</evidence>
<evidence type="ECO:0000256" key="8">
    <source>
        <dbReference type="ARBA" id="ARBA00023235"/>
    </source>
</evidence>
<dbReference type="InterPro" id="IPR027417">
    <property type="entry name" value="P-loop_NTPase"/>
</dbReference>
<evidence type="ECO:0000256" key="11">
    <source>
        <dbReference type="SAM" id="MobiDB-lite"/>
    </source>
</evidence>
<dbReference type="InterPro" id="IPR010614">
    <property type="entry name" value="RAD3-like_helicase_DEAD"/>
</dbReference>
<dbReference type="GO" id="GO:0003677">
    <property type="term" value="F:DNA binding"/>
    <property type="evidence" value="ECO:0007669"/>
    <property type="project" value="InterPro"/>
</dbReference>
<accession>A0A4P9X3Z1</accession>
<dbReference type="InterPro" id="IPR014013">
    <property type="entry name" value="Helic_SF1/SF2_ATP-bd_DinG/Rad3"/>
</dbReference>
<dbReference type="GO" id="GO:0051536">
    <property type="term" value="F:iron-sulfur cluster binding"/>
    <property type="evidence" value="ECO:0007669"/>
    <property type="project" value="UniProtKB-KW"/>
</dbReference>
<feature type="domain" description="Helicase ATP-binding" evidence="12">
    <location>
        <begin position="1"/>
        <end position="298"/>
    </location>
</feature>
<dbReference type="Proteomes" id="UP000274922">
    <property type="component" value="Unassembled WGS sequence"/>
</dbReference>
<evidence type="ECO:0000256" key="1">
    <source>
        <dbReference type="ARBA" id="ARBA00022723"/>
    </source>
</evidence>
<dbReference type="PROSITE" id="PS51193">
    <property type="entry name" value="HELICASE_ATP_BIND_2"/>
    <property type="match status" value="1"/>
</dbReference>
<keyword evidence="3" id="KW-0378">Hydrolase</keyword>
<dbReference type="Gene3D" id="3.40.50.300">
    <property type="entry name" value="P-loop containing nucleotide triphosphate hydrolases"/>
    <property type="match status" value="2"/>
</dbReference>
<dbReference type="InterPro" id="IPR006555">
    <property type="entry name" value="ATP-dep_Helicase_C"/>
</dbReference>
<dbReference type="GO" id="GO:0005634">
    <property type="term" value="C:nucleus"/>
    <property type="evidence" value="ECO:0007669"/>
    <property type="project" value="TreeGrafter"/>
</dbReference>
<evidence type="ECO:0000313" key="16">
    <source>
        <dbReference type="Proteomes" id="UP000274922"/>
    </source>
</evidence>
<gene>
    <name evidence="13" type="ORF">CAUPRSCDRAFT_6091</name>
    <name evidence="14" type="ORF">CXG81DRAFT_14060</name>
</gene>
<dbReference type="EC" id="5.6.2.3" evidence="9"/>
<dbReference type="GO" id="GO:0046872">
    <property type="term" value="F:metal ion binding"/>
    <property type="evidence" value="ECO:0007669"/>
    <property type="project" value="UniProtKB-KW"/>
</dbReference>
<keyword evidence="1" id="KW-0479">Metal-binding</keyword>
<evidence type="ECO:0000256" key="6">
    <source>
        <dbReference type="ARBA" id="ARBA00023004"/>
    </source>
</evidence>
<dbReference type="Pfam" id="PF13307">
    <property type="entry name" value="Helicase_C_2"/>
    <property type="match status" value="1"/>
</dbReference>
<dbReference type="InterPro" id="IPR045028">
    <property type="entry name" value="DinG/Rad3-like"/>
</dbReference>
<keyword evidence="2" id="KW-0547">Nucleotide-binding</keyword>
<organism evidence="14 16">
    <name type="scientific">Caulochytrium protostelioides</name>
    <dbReference type="NCBI Taxonomy" id="1555241"/>
    <lineage>
        <taxon>Eukaryota</taxon>
        <taxon>Fungi</taxon>
        <taxon>Fungi incertae sedis</taxon>
        <taxon>Chytridiomycota</taxon>
        <taxon>Chytridiomycota incertae sedis</taxon>
        <taxon>Chytridiomycetes</taxon>
        <taxon>Caulochytriales</taxon>
        <taxon>Caulochytriaceae</taxon>
        <taxon>Caulochytrium</taxon>
    </lineage>
</organism>
<name>A0A4P9X3Z1_9FUNG</name>
<evidence type="ECO:0000313" key="14">
    <source>
        <dbReference type="EMBL" id="RKO99769.1"/>
    </source>
</evidence>
<evidence type="ECO:0000313" key="15">
    <source>
        <dbReference type="Proteomes" id="UP000268535"/>
    </source>
</evidence>
<feature type="non-terminal residue" evidence="14">
    <location>
        <position position="695"/>
    </location>
</feature>
<dbReference type="STRING" id="1555241.A0A4P9X3Z1"/>
<keyword evidence="16" id="KW-1185">Reference proteome</keyword>
<feature type="region of interest" description="Disordered" evidence="11">
    <location>
        <begin position="352"/>
        <end position="371"/>
    </location>
</feature>
<dbReference type="Proteomes" id="UP000268535">
    <property type="component" value="Unassembled WGS sequence"/>
</dbReference>
<keyword evidence="8" id="KW-0413">Isomerase</keyword>
<dbReference type="EMBL" id="ML014258">
    <property type="protein sequence ID" value="RKO99769.1"/>
    <property type="molecule type" value="Genomic_DNA"/>
</dbReference>
<dbReference type="PANTHER" id="PTHR11472:SF47">
    <property type="entry name" value="FANCONI ANEMIA GROUP J PROTEIN"/>
    <property type="match status" value="1"/>
</dbReference>
<evidence type="ECO:0000256" key="7">
    <source>
        <dbReference type="ARBA" id="ARBA00023014"/>
    </source>
</evidence>
<dbReference type="SMART" id="SM00488">
    <property type="entry name" value="DEXDc2"/>
    <property type="match status" value="1"/>
</dbReference>
<keyword evidence="6" id="KW-0408">Iron</keyword>
<reference evidence="13" key="3">
    <citation type="submission" date="2018-08" db="EMBL/GenBank/DDBJ databases">
        <title>Leveraging single-cell genomics to expand the Fungal Tree of Life.</title>
        <authorList>
            <consortium name="DOE Joint Genome Institute"/>
            <person name="Ahrendt S.R."/>
            <person name="Quandt C.A."/>
            <person name="Ciobanu D."/>
            <person name="Clum A."/>
            <person name="Salamov A."/>
            <person name="Andreopoulos B."/>
            <person name="Cheng J.-F."/>
            <person name="Woyke T."/>
            <person name="Pelin A."/>
            <person name="Henrissat B."/>
            <person name="Reynolds N."/>
            <person name="Benny G.L."/>
            <person name="Smith M.E."/>
            <person name="James T.Y."/>
            <person name="Grigoriev I.V."/>
        </authorList>
    </citation>
    <scope>NUCLEOTIDE SEQUENCE</scope>
    <source>
        <strain evidence="13">ATCC 52028</strain>
    </source>
</reference>
<dbReference type="GO" id="GO:0006289">
    <property type="term" value="P:nucleotide-excision repair"/>
    <property type="evidence" value="ECO:0007669"/>
    <property type="project" value="TreeGrafter"/>
</dbReference>
<dbReference type="OrthoDB" id="272481at2759"/>
<evidence type="ECO:0000256" key="9">
    <source>
        <dbReference type="ARBA" id="ARBA00044969"/>
    </source>
</evidence>
<keyword evidence="4 13" id="KW-0347">Helicase</keyword>